<keyword evidence="3" id="KW-1185">Reference proteome</keyword>
<keyword evidence="1" id="KW-1133">Transmembrane helix</keyword>
<dbReference type="EMBL" id="CAJGYM010000007">
    <property type="protein sequence ID" value="CAD6187875.1"/>
    <property type="molecule type" value="Genomic_DNA"/>
</dbReference>
<organism evidence="2 3">
    <name type="scientific">Caenorhabditis auriculariae</name>
    <dbReference type="NCBI Taxonomy" id="2777116"/>
    <lineage>
        <taxon>Eukaryota</taxon>
        <taxon>Metazoa</taxon>
        <taxon>Ecdysozoa</taxon>
        <taxon>Nematoda</taxon>
        <taxon>Chromadorea</taxon>
        <taxon>Rhabditida</taxon>
        <taxon>Rhabditina</taxon>
        <taxon>Rhabditomorpha</taxon>
        <taxon>Rhabditoidea</taxon>
        <taxon>Rhabditidae</taxon>
        <taxon>Peloderinae</taxon>
        <taxon>Caenorhabditis</taxon>
    </lineage>
</organism>
<proteinExistence type="predicted"/>
<dbReference type="Proteomes" id="UP000835052">
    <property type="component" value="Unassembled WGS sequence"/>
</dbReference>
<evidence type="ECO:0000313" key="2">
    <source>
        <dbReference type="EMBL" id="CAD6187875.1"/>
    </source>
</evidence>
<keyword evidence="1" id="KW-0812">Transmembrane</keyword>
<accession>A0A8S1GWZ5</accession>
<protein>
    <submittedName>
        <fullName evidence="2">Uncharacterized protein</fullName>
    </submittedName>
</protein>
<reference evidence="2" key="1">
    <citation type="submission" date="2020-10" db="EMBL/GenBank/DDBJ databases">
        <authorList>
            <person name="Kikuchi T."/>
        </authorList>
    </citation>
    <scope>NUCLEOTIDE SEQUENCE</scope>
    <source>
        <strain evidence="2">NKZ352</strain>
    </source>
</reference>
<feature type="transmembrane region" description="Helical" evidence="1">
    <location>
        <begin position="20"/>
        <end position="44"/>
    </location>
</feature>
<name>A0A8S1GWZ5_9PELO</name>
<evidence type="ECO:0000313" key="3">
    <source>
        <dbReference type="Proteomes" id="UP000835052"/>
    </source>
</evidence>
<gene>
    <name evidence="2" type="ORF">CAUJ_LOCUS3794</name>
</gene>
<comment type="caution">
    <text evidence="2">The sequence shown here is derived from an EMBL/GenBank/DDBJ whole genome shotgun (WGS) entry which is preliminary data.</text>
</comment>
<sequence length="94" mass="10737">MVVPSEFAEQLLLPMPPWWAILLVDFVGLLHIIAAFFVFFFVHVKPVCAVLDKNGEKFLADLQRDEKPKKFKDDVAVDKDKETKSEASMTKKTV</sequence>
<evidence type="ECO:0000256" key="1">
    <source>
        <dbReference type="SAM" id="Phobius"/>
    </source>
</evidence>
<keyword evidence="1" id="KW-0472">Membrane</keyword>
<dbReference type="AlphaFoldDB" id="A0A8S1GWZ5"/>